<keyword evidence="2" id="KW-1185">Reference proteome</keyword>
<name>A0A1M5YA00_9FIRM</name>
<dbReference type="Proteomes" id="UP000184389">
    <property type="component" value="Unassembled WGS sequence"/>
</dbReference>
<proteinExistence type="predicted"/>
<dbReference type="InterPro" id="IPR034660">
    <property type="entry name" value="DinB/YfiT-like"/>
</dbReference>
<evidence type="ECO:0008006" key="3">
    <source>
        <dbReference type="Google" id="ProtNLM"/>
    </source>
</evidence>
<evidence type="ECO:0000313" key="1">
    <source>
        <dbReference type="EMBL" id="SHI08786.1"/>
    </source>
</evidence>
<dbReference type="RefSeq" id="WP_072744709.1">
    <property type="nucleotide sequence ID" value="NZ_FQXR01000010.1"/>
</dbReference>
<organism evidence="1 2">
    <name type="scientific">Sporanaerobacter acetigenes DSM 13106</name>
    <dbReference type="NCBI Taxonomy" id="1123281"/>
    <lineage>
        <taxon>Bacteria</taxon>
        <taxon>Bacillati</taxon>
        <taxon>Bacillota</taxon>
        <taxon>Tissierellia</taxon>
        <taxon>Tissierellales</taxon>
        <taxon>Sporanaerobacteraceae</taxon>
        <taxon>Sporanaerobacter</taxon>
    </lineage>
</organism>
<sequence>MKTKQERSEMFKSFQTNIKKKSSFELGRQNLLELRDELMSIYDYILTTCNKEDFVKMPLSTDKTIAYYLYHLTRIEDITSNTLIAAKEQIFFTKNYDKSLNSPIITTGNEISRDELVEFSTMLDINQLRNYTIDVLTNTNNIIKDMSYEDSKIKVSDERKTELLKLHTVSDDENAFWLVDYWCNKTFAGLLLMPFSRHQMLHLDGCLRIINKINR</sequence>
<protein>
    <recommendedName>
        <fullName evidence="3">DinB superfamily protein</fullName>
    </recommendedName>
</protein>
<reference evidence="1 2" key="1">
    <citation type="submission" date="2016-11" db="EMBL/GenBank/DDBJ databases">
        <authorList>
            <person name="Jaros S."/>
            <person name="Januszkiewicz K."/>
            <person name="Wedrychowicz H."/>
        </authorList>
    </citation>
    <scope>NUCLEOTIDE SEQUENCE [LARGE SCALE GENOMIC DNA]</scope>
    <source>
        <strain evidence="1 2">DSM 13106</strain>
    </source>
</reference>
<gene>
    <name evidence="1" type="ORF">SAMN02745180_02056</name>
</gene>
<dbReference type="OrthoDB" id="9778466at2"/>
<dbReference type="EMBL" id="FQXR01000010">
    <property type="protein sequence ID" value="SHI08786.1"/>
    <property type="molecule type" value="Genomic_DNA"/>
</dbReference>
<dbReference type="AlphaFoldDB" id="A0A1M5YA00"/>
<evidence type="ECO:0000313" key="2">
    <source>
        <dbReference type="Proteomes" id="UP000184389"/>
    </source>
</evidence>
<dbReference type="STRING" id="1123281.SAMN02745180_02056"/>
<dbReference type="Gene3D" id="1.20.120.450">
    <property type="entry name" value="dinb family like domain"/>
    <property type="match status" value="1"/>
</dbReference>
<accession>A0A1M5YA00</accession>